<comment type="caution">
    <text evidence="2">The sequence shown here is derived from an EMBL/GenBank/DDBJ whole genome shotgun (WGS) entry which is preliminary data.</text>
</comment>
<dbReference type="VEuPathDB" id="FungiDB:MPH_06069"/>
<dbReference type="Proteomes" id="UP000007129">
    <property type="component" value="Unassembled WGS sequence"/>
</dbReference>
<reference evidence="2 3" key="1">
    <citation type="journal article" date="2012" name="BMC Genomics">
        <title>Tools to kill: Genome of one of the most destructive plant pathogenic fungi Macrophomina phaseolina.</title>
        <authorList>
            <person name="Islam M.S."/>
            <person name="Haque M.S."/>
            <person name="Islam M.M."/>
            <person name="Emdad E.M."/>
            <person name="Halim A."/>
            <person name="Hossen Q.M.M."/>
            <person name="Hossain M.Z."/>
            <person name="Ahmed B."/>
            <person name="Rahim S."/>
            <person name="Rahman M.S."/>
            <person name="Alam M.M."/>
            <person name="Hou S."/>
            <person name="Wan X."/>
            <person name="Saito J.A."/>
            <person name="Alam M."/>
        </authorList>
    </citation>
    <scope>NUCLEOTIDE SEQUENCE [LARGE SCALE GENOMIC DNA]</scope>
    <source>
        <strain evidence="2 3">MS6</strain>
    </source>
</reference>
<accession>K2RPP5</accession>
<sequence length="116" mass="13389">MDSPDLPTFLMRIVNQTTAANVRLAMKGRYRKLKMMQNSARNYWTYQKCTLRAFFVMHARDARLKEQHARDQTPINAVKERLVPATRTGTRKGAEGNQENYSTTRLDCTKTGSHQP</sequence>
<dbReference type="AlphaFoldDB" id="K2RPP5"/>
<evidence type="ECO:0000313" key="2">
    <source>
        <dbReference type="EMBL" id="EKG16728.1"/>
    </source>
</evidence>
<dbReference type="EMBL" id="AHHD01000263">
    <property type="protein sequence ID" value="EKG16728.1"/>
    <property type="molecule type" value="Genomic_DNA"/>
</dbReference>
<protein>
    <submittedName>
        <fullName evidence="2">Uncharacterized protein</fullName>
    </submittedName>
</protein>
<evidence type="ECO:0000256" key="1">
    <source>
        <dbReference type="SAM" id="MobiDB-lite"/>
    </source>
</evidence>
<evidence type="ECO:0000313" key="3">
    <source>
        <dbReference type="Proteomes" id="UP000007129"/>
    </source>
</evidence>
<proteinExistence type="predicted"/>
<dbReference type="HOGENOM" id="CLU_2097322_0_0_1"/>
<name>K2RPP5_MACPH</name>
<dbReference type="InParanoid" id="K2RPP5"/>
<organism evidence="2 3">
    <name type="scientific">Macrophomina phaseolina (strain MS6)</name>
    <name type="common">Charcoal rot fungus</name>
    <dbReference type="NCBI Taxonomy" id="1126212"/>
    <lineage>
        <taxon>Eukaryota</taxon>
        <taxon>Fungi</taxon>
        <taxon>Dikarya</taxon>
        <taxon>Ascomycota</taxon>
        <taxon>Pezizomycotina</taxon>
        <taxon>Dothideomycetes</taxon>
        <taxon>Dothideomycetes incertae sedis</taxon>
        <taxon>Botryosphaeriales</taxon>
        <taxon>Botryosphaeriaceae</taxon>
        <taxon>Macrophomina</taxon>
    </lineage>
</organism>
<feature type="compositionally biased region" description="Polar residues" evidence="1">
    <location>
        <begin position="97"/>
        <end position="116"/>
    </location>
</feature>
<gene>
    <name evidence="2" type="ORF">MPH_06069</name>
</gene>
<feature type="region of interest" description="Disordered" evidence="1">
    <location>
        <begin position="66"/>
        <end position="116"/>
    </location>
</feature>